<organism evidence="11 12">
    <name type="scientific">Chelatococcus asaccharovorans</name>
    <dbReference type="NCBI Taxonomy" id="28210"/>
    <lineage>
        <taxon>Bacteria</taxon>
        <taxon>Pseudomonadati</taxon>
        <taxon>Pseudomonadota</taxon>
        <taxon>Alphaproteobacteria</taxon>
        <taxon>Hyphomicrobiales</taxon>
        <taxon>Chelatococcaceae</taxon>
        <taxon>Chelatococcus</taxon>
    </lineage>
</organism>
<comment type="similarity">
    <text evidence="9">Belongs to the binding-protein-dependent transport system permease family.</text>
</comment>
<evidence type="ECO:0000256" key="5">
    <source>
        <dbReference type="ARBA" id="ARBA00022856"/>
    </source>
</evidence>
<keyword evidence="3" id="KW-1003">Cell membrane</keyword>
<evidence type="ECO:0000256" key="2">
    <source>
        <dbReference type="ARBA" id="ARBA00022448"/>
    </source>
</evidence>
<keyword evidence="4 9" id="KW-0812">Transmembrane</keyword>
<feature type="transmembrane region" description="Helical" evidence="9">
    <location>
        <begin position="131"/>
        <end position="151"/>
    </location>
</feature>
<dbReference type="SUPFAM" id="SSF161098">
    <property type="entry name" value="MetI-like"/>
    <property type="match status" value="1"/>
</dbReference>
<dbReference type="GO" id="GO:0015031">
    <property type="term" value="P:protein transport"/>
    <property type="evidence" value="ECO:0007669"/>
    <property type="project" value="UniProtKB-KW"/>
</dbReference>
<dbReference type="Pfam" id="PF00528">
    <property type="entry name" value="BPD_transp_1"/>
    <property type="match status" value="1"/>
</dbReference>
<dbReference type="PANTHER" id="PTHR43386:SF1">
    <property type="entry name" value="D,D-DIPEPTIDE TRANSPORT SYSTEM PERMEASE PROTEIN DDPC-RELATED"/>
    <property type="match status" value="1"/>
</dbReference>
<name>A0A2V3UI95_9HYPH</name>
<evidence type="ECO:0000313" key="11">
    <source>
        <dbReference type="EMBL" id="PXW65095.1"/>
    </source>
</evidence>
<dbReference type="InterPro" id="IPR050366">
    <property type="entry name" value="BP-dependent_transpt_permease"/>
</dbReference>
<dbReference type="Pfam" id="PF12911">
    <property type="entry name" value="OppC_N"/>
    <property type="match status" value="1"/>
</dbReference>
<dbReference type="RefSeq" id="WP_110373089.1">
    <property type="nucleotide sequence ID" value="NZ_JAHBRY010000001.1"/>
</dbReference>
<dbReference type="InterPro" id="IPR035906">
    <property type="entry name" value="MetI-like_sf"/>
</dbReference>
<evidence type="ECO:0000256" key="9">
    <source>
        <dbReference type="RuleBase" id="RU363032"/>
    </source>
</evidence>
<dbReference type="GO" id="GO:0055085">
    <property type="term" value="P:transmembrane transport"/>
    <property type="evidence" value="ECO:0007669"/>
    <property type="project" value="InterPro"/>
</dbReference>
<keyword evidence="7 9" id="KW-1133">Transmembrane helix</keyword>
<keyword evidence="5" id="KW-0571">Peptide transport</keyword>
<dbReference type="Proteomes" id="UP000248021">
    <property type="component" value="Unassembled WGS sequence"/>
</dbReference>
<keyword evidence="2 9" id="KW-0813">Transport</keyword>
<keyword evidence="8 9" id="KW-0472">Membrane</keyword>
<evidence type="ECO:0000256" key="8">
    <source>
        <dbReference type="ARBA" id="ARBA00023136"/>
    </source>
</evidence>
<protein>
    <submittedName>
        <fullName evidence="11">Peptide/nickel transport system permease protein</fullName>
    </submittedName>
</protein>
<reference evidence="11 12" key="1">
    <citation type="submission" date="2018-05" db="EMBL/GenBank/DDBJ databases">
        <title>Genomic Encyclopedia of Type Strains, Phase IV (KMG-IV): sequencing the most valuable type-strain genomes for metagenomic binning, comparative biology and taxonomic classification.</title>
        <authorList>
            <person name="Goeker M."/>
        </authorList>
    </citation>
    <scope>NUCLEOTIDE SEQUENCE [LARGE SCALE GENOMIC DNA]</scope>
    <source>
        <strain evidence="11 12">DSM 6462</strain>
    </source>
</reference>
<evidence type="ECO:0000256" key="3">
    <source>
        <dbReference type="ARBA" id="ARBA00022475"/>
    </source>
</evidence>
<evidence type="ECO:0000256" key="1">
    <source>
        <dbReference type="ARBA" id="ARBA00004651"/>
    </source>
</evidence>
<gene>
    <name evidence="11" type="ORF">C7450_101858</name>
</gene>
<keyword evidence="12" id="KW-1185">Reference proteome</keyword>
<dbReference type="EMBL" id="QJJK01000001">
    <property type="protein sequence ID" value="PXW65095.1"/>
    <property type="molecule type" value="Genomic_DNA"/>
</dbReference>
<feature type="transmembrane region" description="Helical" evidence="9">
    <location>
        <begin position="200"/>
        <end position="225"/>
    </location>
</feature>
<feature type="transmembrane region" description="Helical" evidence="9">
    <location>
        <begin position="94"/>
        <end position="119"/>
    </location>
</feature>
<evidence type="ECO:0000313" key="12">
    <source>
        <dbReference type="Proteomes" id="UP000248021"/>
    </source>
</evidence>
<dbReference type="OrthoDB" id="9805884at2"/>
<evidence type="ECO:0000259" key="10">
    <source>
        <dbReference type="PROSITE" id="PS50928"/>
    </source>
</evidence>
<feature type="transmembrane region" description="Helical" evidence="9">
    <location>
        <begin position="157"/>
        <end position="179"/>
    </location>
</feature>
<feature type="transmembrane region" description="Helical" evidence="9">
    <location>
        <begin position="258"/>
        <end position="279"/>
    </location>
</feature>
<dbReference type="PANTHER" id="PTHR43386">
    <property type="entry name" value="OLIGOPEPTIDE TRANSPORT SYSTEM PERMEASE PROTEIN APPC"/>
    <property type="match status" value="1"/>
</dbReference>
<evidence type="ECO:0000256" key="4">
    <source>
        <dbReference type="ARBA" id="ARBA00022692"/>
    </source>
</evidence>
<dbReference type="CDD" id="cd06261">
    <property type="entry name" value="TM_PBP2"/>
    <property type="match status" value="1"/>
</dbReference>
<dbReference type="InterPro" id="IPR025966">
    <property type="entry name" value="OppC_N"/>
</dbReference>
<sequence>MSDPTQQALAALARPRSKGSRFLRLVRRNPFVPIGGGVVVLFALTALFAPWLAPKNPQMIDVVNRLLPPGPGHWMGTDEYGRDILSRVIHGSRISMSVAVLVVILSALMGVVLGILSAYYRKLDNIIMRMVDGLMAFPEILLAISIVATLGPSKGNVVAALCVVYTPLIARVVRASALVERERTYVEAMEVMGAHPLRVMFLNILPNCTAPLIVQLTFIFAQSIIVEASLSFLGAGTPPQYPSWGNILSEGVIVMQEAWWQTAFPGLCILVVVMALNLMGDGLRDVLDPHNISRR</sequence>
<evidence type="ECO:0000256" key="7">
    <source>
        <dbReference type="ARBA" id="ARBA00022989"/>
    </source>
</evidence>
<dbReference type="AlphaFoldDB" id="A0A2V3UI95"/>
<comment type="caution">
    <text evidence="11">The sequence shown here is derived from an EMBL/GenBank/DDBJ whole genome shotgun (WGS) entry which is preliminary data.</text>
</comment>
<comment type="subcellular location">
    <subcellularLocation>
        <location evidence="1 9">Cell membrane</location>
        <topology evidence="1 9">Multi-pass membrane protein</topology>
    </subcellularLocation>
</comment>
<feature type="domain" description="ABC transmembrane type-1" evidence="10">
    <location>
        <begin position="92"/>
        <end position="280"/>
    </location>
</feature>
<feature type="transmembrane region" description="Helical" evidence="9">
    <location>
        <begin position="31"/>
        <end position="53"/>
    </location>
</feature>
<dbReference type="GO" id="GO:0015833">
    <property type="term" value="P:peptide transport"/>
    <property type="evidence" value="ECO:0007669"/>
    <property type="project" value="UniProtKB-KW"/>
</dbReference>
<accession>A0A2V3UI95</accession>
<dbReference type="Gene3D" id="1.10.3720.10">
    <property type="entry name" value="MetI-like"/>
    <property type="match status" value="1"/>
</dbReference>
<dbReference type="InterPro" id="IPR000515">
    <property type="entry name" value="MetI-like"/>
</dbReference>
<keyword evidence="6" id="KW-0653">Protein transport</keyword>
<proteinExistence type="inferred from homology"/>
<dbReference type="PROSITE" id="PS50928">
    <property type="entry name" value="ABC_TM1"/>
    <property type="match status" value="1"/>
</dbReference>
<evidence type="ECO:0000256" key="6">
    <source>
        <dbReference type="ARBA" id="ARBA00022927"/>
    </source>
</evidence>
<dbReference type="GO" id="GO:0005886">
    <property type="term" value="C:plasma membrane"/>
    <property type="evidence" value="ECO:0007669"/>
    <property type="project" value="UniProtKB-SubCell"/>
</dbReference>